<reference evidence="7 8" key="1">
    <citation type="submission" date="2023-02" db="EMBL/GenBank/DDBJ databases">
        <title>The predominant lactic acid bacteria and yeasts involved in the spontaneous fermentation of millet during the production of the traditional porridge Hausa koko in Ghana.</title>
        <authorList>
            <person name="Atter A."/>
            <person name="Diaz M."/>
        </authorList>
    </citation>
    <scope>NUCLEOTIDE SEQUENCE [LARGE SCALE GENOMIC DNA]</scope>
    <source>
        <strain evidence="7 8">FI11640</strain>
    </source>
</reference>
<comment type="similarity">
    <text evidence="5">Belongs to the ABC-2 integral membrane protein family.</text>
</comment>
<dbReference type="PROSITE" id="PS51012">
    <property type="entry name" value="ABC_TM2"/>
    <property type="match status" value="1"/>
</dbReference>
<organism evidence="7 8">
    <name type="scientific">Schleiferilactobacillus harbinensis</name>
    <dbReference type="NCBI Taxonomy" id="304207"/>
    <lineage>
        <taxon>Bacteria</taxon>
        <taxon>Bacillati</taxon>
        <taxon>Bacillota</taxon>
        <taxon>Bacilli</taxon>
        <taxon>Lactobacillales</taxon>
        <taxon>Lactobacillaceae</taxon>
        <taxon>Schleiferilactobacillus</taxon>
    </lineage>
</organism>
<gene>
    <name evidence="7" type="ORF">PS435_08150</name>
</gene>
<protein>
    <recommendedName>
        <fullName evidence="5">Transport permease protein</fullName>
    </recommendedName>
</protein>
<keyword evidence="5" id="KW-0813">Transport</keyword>
<evidence type="ECO:0000256" key="3">
    <source>
        <dbReference type="ARBA" id="ARBA00022989"/>
    </source>
</evidence>
<keyword evidence="3 5" id="KW-1133">Transmembrane helix</keyword>
<evidence type="ECO:0000256" key="4">
    <source>
        <dbReference type="ARBA" id="ARBA00023136"/>
    </source>
</evidence>
<evidence type="ECO:0000313" key="7">
    <source>
        <dbReference type="EMBL" id="MEE6715828.1"/>
    </source>
</evidence>
<sequence length="114" mass="12797">MLIPLVLLLLGTVFGFLGLTFTLLAPTRDYLNYYTMLLVEPMFMFSNTFFPISGIAPWLQSVTRLSPLTHAVALIRGLAVGQWTGMMGHFIWLLVVLVVIAVIPIQLVEKKLVY</sequence>
<comment type="caution">
    <text evidence="5">Lacks conserved residue(s) required for the propagation of feature annotation.</text>
</comment>
<keyword evidence="4 5" id="KW-0472">Membrane</keyword>
<evidence type="ECO:0000256" key="1">
    <source>
        <dbReference type="ARBA" id="ARBA00004141"/>
    </source>
</evidence>
<evidence type="ECO:0000256" key="5">
    <source>
        <dbReference type="RuleBase" id="RU361157"/>
    </source>
</evidence>
<comment type="caution">
    <text evidence="7">The sequence shown here is derived from an EMBL/GenBank/DDBJ whole genome shotgun (WGS) entry which is preliminary data.</text>
</comment>
<dbReference type="PRINTS" id="PR00164">
    <property type="entry name" value="ABC2TRNSPORT"/>
</dbReference>
<feature type="transmembrane region" description="Helical" evidence="5">
    <location>
        <begin position="90"/>
        <end position="108"/>
    </location>
</feature>
<dbReference type="Pfam" id="PF01061">
    <property type="entry name" value="ABC2_membrane"/>
    <property type="match status" value="1"/>
</dbReference>
<dbReference type="InterPro" id="IPR013525">
    <property type="entry name" value="ABC2_TM"/>
</dbReference>
<comment type="subcellular location">
    <subcellularLocation>
        <location evidence="5">Cell membrane</location>
        <topology evidence="5">Multi-pass membrane protein</topology>
    </subcellularLocation>
    <subcellularLocation>
        <location evidence="1">Membrane</location>
        <topology evidence="1">Multi-pass membrane protein</topology>
    </subcellularLocation>
</comment>
<feature type="domain" description="ABC transmembrane type-2" evidence="6">
    <location>
        <begin position="1"/>
        <end position="111"/>
    </location>
</feature>
<feature type="transmembrane region" description="Helical" evidence="5">
    <location>
        <begin position="37"/>
        <end position="59"/>
    </location>
</feature>
<dbReference type="Proteomes" id="UP001330016">
    <property type="component" value="Unassembled WGS sequence"/>
</dbReference>
<dbReference type="RefSeq" id="WP_331243769.1">
    <property type="nucleotide sequence ID" value="NZ_JAQSGJ010000020.1"/>
</dbReference>
<dbReference type="InterPro" id="IPR047817">
    <property type="entry name" value="ABC2_TM_bact-type"/>
</dbReference>
<dbReference type="EMBL" id="JAQSGK010000020">
    <property type="protein sequence ID" value="MEE6715828.1"/>
    <property type="molecule type" value="Genomic_DNA"/>
</dbReference>
<accession>A0ABU7SZU1</accession>
<feature type="transmembrane region" description="Helical" evidence="5">
    <location>
        <begin position="6"/>
        <end position="25"/>
    </location>
</feature>
<evidence type="ECO:0000313" key="8">
    <source>
        <dbReference type="Proteomes" id="UP001330016"/>
    </source>
</evidence>
<evidence type="ECO:0000256" key="2">
    <source>
        <dbReference type="ARBA" id="ARBA00022692"/>
    </source>
</evidence>
<keyword evidence="2 5" id="KW-0812">Transmembrane</keyword>
<dbReference type="InterPro" id="IPR000412">
    <property type="entry name" value="ABC_2_transport"/>
</dbReference>
<keyword evidence="5" id="KW-1003">Cell membrane</keyword>
<evidence type="ECO:0000259" key="6">
    <source>
        <dbReference type="PROSITE" id="PS51012"/>
    </source>
</evidence>
<proteinExistence type="inferred from homology"/>
<name>A0ABU7SZU1_9LACO</name>
<keyword evidence="8" id="KW-1185">Reference proteome</keyword>